<feature type="compositionally biased region" description="Basic and acidic residues" evidence="1">
    <location>
        <begin position="38"/>
        <end position="63"/>
    </location>
</feature>
<dbReference type="Pfam" id="PF13770">
    <property type="entry name" value="DUF4169"/>
    <property type="match status" value="1"/>
</dbReference>
<evidence type="ECO:0000313" key="3">
    <source>
        <dbReference type="Proteomes" id="UP000193963"/>
    </source>
</evidence>
<dbReference type="RefSeq" id="WP_085886691.1">
    <property type="nucleotide sequence ID" value="NZ_FWFN01000002.1"/>
</dbReference>
<feature type="compositionally biased region" description="Basic and acidic residues" evidence="1">
    <location>
        <begin position="15"/>
        <end position="27"/>
    </location>
</feature>
<protein>
    <recommendedName>
        <fullName evidence="4">Amidase</fullName>
    </recommendedName>
</protein>
<evidence type="ECO:0008006" key="4">
    <source>
        <dbReference type="Google" id="ProtNLM"/>
    </source>
</evidence>
<gene>
    <name evidence="2" type="ORF">PSM7751_00768</name>
</gene>
<feature type="region of interest" description="Disordered" evidence="1">
    <location>
        <begin position="1"/>
        <end position="63"/>
    </location>
</feature>
<dbReference type="InterPro" id="IPR025227">
    <property type="entry name" value="DUF4169"/>
</dbReference>
<accession>A0A1X6YKN7</accession>
<dbReference type="Proteomes" id="UP000193963">
    <property type="component" value="Unassembled WGS sequence"/>
</dbReference>
<keyword evidence="3" id="KW-1185">Reference proteome</keyword>
<proteinExistence type="predicted"/>
<dbReference type="AlphaFoldDB" id="A0A1X6YKN7"/>
<dbReference type="EMBL" id="FWFN01000002">
    <property type="protein sequence ID" value="SLN23671.1"/>
    <property type="molecule type" value="Genomic_DNA"/>
</dbReference>
<evidence type="ECO:0000256" key="1">
    <source>
        <dbReference type="SAM" id="MobiDB-lite"/>
    </source>
</evidence>
<dbReference type="OrthoDB" id="7192657at2"/>
<organism evidence="2 3">
    <name type="scientific">Pseudooceanicola marinus</name>
    <dbReference type="NCBI Taxonomy" id="396013"/>
    <lineage>
        <taxon>Bacteria</taxon>
        <taxon>Pseudomonadati</taxon>
        <taxon>Pseudomonadota</taxon>
        <taxon>Alphaproteobacteria</taxon>
        <taxon>Rhodobacterales</taxon>
        <taxon>Paracoccaceae</taxon>
        <taxon>Pseudooceanicola</taxon>
    </lineage>
</organism>
<name>A0A1X6YKN7_9RHOB</name>
<evidence type="ECO:0000313" key="2">
    <source>
        <dbReference type="EMBL" id="SLN23671.1"/>
    </source>
</evidence>
<sequence length="63" mass="7166">MSNVTNLNRFRKEKARAEKRARGDENAVKFGRTGAQKAAEKTEADTARRHLDGHRRDEDTPEA</sequence>
<reference evidence="2 3" key="1">
    <citation type="submission" date="2017-03" db="EMBL/GenBank/DDBJ databases">
        <authorList>
            <person name="Afonso C.L."/>
            <person name="Miller P.J."/>
            <person name="Scott M.A."/>
            <person name="Spackman E."/>
            <person name="Goraichik I."/>
            <person name="Dimitrov K.M."/>
            <person name="Suarez D.L."/>
            <person name="Swayne D.E."/>
        </authorList>
    </citation>
    <scope>NUCLEOTIDE SEQUENCE [LARGE SCALE GENOMIC DNA]</scope>
    <source>
        <strain evidence="2 3">CECT 7751</strain>
    </source>
</reference>